<evidence type="ECO:0000256" key="1">
    <source>
        <dbReference type="ARBA" id="ARBA00004370"/>
    </source>
</evidence>
<feature type="compositionally biased region" description="Polar residues" evidence="5">
    <location>
        <begin position="45"/>
        <end position="58"/>
    </location>
</feature>
<protein>
    <submittedName>
        <fullName evidence="6">Uncharacterized protein</fullName>
    </submittedName>
</protein>
<evidence type="ECO:0000256" key="4">
    <source>
        <dbReference type="ARBA" id="ARBA00023136"/>
    </source>
</evidence>
<dbReference type="Proteomes" id="UP000814243">
    <property type="component" value="Unassembled WGS sequence"/>
</dbReference>
<feature type="region of interest" description="Disordered" evidence="5">
    <location>
        <begin position="1"/>
        <end position="60"/>
    </location>
</feature>
<evidence type="ECO:0000313" key="6">
    <source>
        <dbReference type="EMBL" id="KAH9645877.1"/>
    </source>
</evidence>
<keyword evidence="3" id="KW-1133">Transmembrane helix</keyword>
<evidence type="ECO:0000256" key="2">
    <source>
        <dbReference type="ARBA" id="ARBA00022692"/>
    </source>
</evidence>
<keyword evidence="2" id="KW-0812">Transmembrane</keyword>
<comment type="subcellular location">
    <subcellularLocation>
        <location evidence="1">Membrane</location>
    </subcellularLocation>
</comment>
<reference evidence="6" key="1">
    <citation type="journal article" date="2021" name="G3 (Bethesda)">
        <title>Genome and transcriptome analysis of the beet armyworm Spodoptera exigua reveals targets for pest control. .</title>
        <authorList>
            <person name="Simon S."/>
            <person name="Breeschoten T."/>
            <person name="Jansen H.J."/>
            <person name="Dirks R.P."/>
            <person name="Schranz M.E."/>
            <person name="Ros V.I.D."/>
        </authorList>
    </citation>
    <scope>NUCLEOTIDE SEQUENCE</scope>
    <source>
        <strain evidence="6">TB_SE_WUR_2020</strain>
    </source>
</reference>
<comment type="caution">
    <text evidence="6">The sequence shown here is derived from an EMBL/GenBank/DDBJ whole genome shotgun (WGS) entry which is preliminary data.</text>
</comment>
<dbReference type="AlphaFoldDB" id="A0A922N263"/>
<feature type="compositionally biased region" description="Polar residues" evidence="5">
    <location>
        <begin position="153"/>
        <end position="168"/>
    </location>
</feature>
<keyword evidence="4" id="KW-0472">Membrane</keyword>
<dbReference type="GO" id="GO:0016020">
    <property type="term" value="C:membrane"/>
    <property type="evidence" value="ECO:0007669"/>
    <property type="project" value="UniProtKB-SubCell"/>
</dbReference>
<gene>
    <name evidence="6" type="ORF">HF086_010076</name>
</gene>
<proteinExistence type="predicted"/>
<feature type="compositionally biased region" description="Basic and acidic residues" evidence="5">
    <location>
        <begin position="25"/>
        <end position="39"/>
    </location>
</feature>
<evidence type="ECO:0000256" key="5">
    <source>
        <dbReference type="SAM" id="MobiDB-lite"/>
    </source>
</evidence>
<organism evidence="6 7">
    <name type="scientific">Spodoptera exigua</name>
    <name type="common">Beet armyworm</name>
    <name type="synonym">Noctua fulgens</name>
    <dbReference type="NCBI Taxonomy" id="7107"/>
    <lineage>
        <taxon>Eukaryota</taxon>
        <taxon>Metazoa</taxon>
        <taxon>Ecdysozoa</taxon>
        <taxon>Arthropoda</taxon>
        <taxon>Hexapoda</taxon>
        <taxon>Insecta</taxon>
        <taxon>Pterygota</taxon>
        <taxon>Neoptera</taxon>
        <taxon>Endopterygota</taxon>
        <taxon>Lepidoptera</taxon>
        <taxon>Glossata</taxon>
        <taxon>Ditrysia</taxon>
        <taxon>Noctuoidea</taxon>
        <taxon>Noctuidae</taxon>
        <taxon>Amphipyrinae</taxon>
        <taxon>Spodoptera</taxon>
    </lineage>
</organism>
<dbReference type="InterPro" id="IPR038599">
    <property type="entry name" value="LAP1C-like_C_sf"/>
</dbReference>
<sequence>MNSESTKGNSGGVIIKPSARKSIHSYKDDDKLRSNEKMGRYGLNKSISQRLPTDQNGSELVDKGVDEVDNVMSKMARQSSPLPIRSKRIQRSNSYSQDEDKLDENTTNVLSKSLPVTLPPHIHYSDESEGEDSYSNFLLKSRAEDESYHSVKNRSNVSTQQGSEMSSIRHTVVESSNLDMHEHGELISRYRDDVNRSGVMLVKEVDAVPSDLAMAFHYYCDEYDPLVKKSAIFFTLNKANCSNTPVSKNTHDFVEKCLKRKWKTVSPENIRPLLTRVVNVIIDLTSAF</sequence>
<evidence type="ECO:0000256" key="3">
    <source>
        <dbReference type="ARBA" id="ARBA00022989"/>
    </source>
</evidence>
<evidence type="ECO:0000313" key="7">
    <source>
        <dbReference type="Proteomes" id="UP000814243"/>
    </source>
</evidence>
<dbReference type="EMBL" id="JACEFF010000008">
    <property type="protein sequence ID" value="KAH9645877.1"/>
    <property type="molecule type" value="Genomic_DNA"/>
</dbReference>
<feature type="region of interest" description="Disordered" evidence="5">
    <location>
        <begin position="148"/>
        <end position="168"/>
    </location>
</feature>
<feature type="region of interest" description="Disordered" evidence="5">
    <location>
        <begin position="74"/>
        <end position="131"/>
    </location>
</feature>
<name>A0A922N263_SPOEX</name>
<accession>A0A922N263</accession>
<dbReference type="Gene3D" id="3.40.50.12190">
    <property type="match status" value="1"/>
</dbReference>